<dbReference type="Proteomes" id="UP000503483">
    <property type="component" value="Chromosome"/>
</dbReference>
<accession>A0A6M8EAN9</accession>
<evidence type="ECO:0000313" key="2">
    <source>
        <dbReference type="EMBL" id="QKE27480.1"/>
    </source>
</evidence>
<dbReference type="Pfam" id="PF07866">
    <property type="entry name" value="DUF1653"/>
    <property type="match status" value="1"/>
</dbReference>
<feature type="domain" description="DUF1653" evidence="1">
    <location>
        <begin position="17"/>
        <end position="67"/>
    </location>
</feature>
<name>A0A6M8EAN9_9BACT</name>
<gene>
    <name evidence="2" type="ORF">AACT_0251</name>
</gene>
<proteinExistence type="predicted"/>
<dbReference type="KEGG" id="paco:AACT_0251"/>
<protein>
    <recommendedName>
        <fullName evidence="1">DUF1653 domain-containing protein</fullName>
    </recommendedName>
</protein>
<reference evidence="2 3" key="1">
    <citation type="submission" date="2019-08" db="EMBL/GenBank/DDBJ databases">
        <title>Complete genome sequence of Arcobacter acticola.</title>
        <authorList>
            <person name="Miller W."/>
        </authorList>
    </citation>
    <scope>NUCLEOTIDE SEQUENCE [LARGE SCALE GENOMIC DNA]</scope>
    <source>
        <strain evidence="2 3">KCTC 52212</strain>
    </source>
</reference>
<dbReference type="RefSeq" id="WP_172124241.1">
    <property type="nucleotide sequence ID" value="NZ_CP042652.1"/>
</dbReference>
<evidence type="ECO:0000259" key="1">
    <source>
        <dbReference type="Pfam" id="PF07866"/>
    </source>
</evidence>
<keyword evidence="3" id="KW-1185">Reference proteome</keyword>
<dbReference type="InterPro" id="IPR023387">
    <property type="entry name" value="DUF1653-like_dom"/>
</dbReference>
<sequence>MDYNPLAFFNMIELNKTYTHYKNKESYTTLYFCKIQENDIWVNAIVYKPNNCEELFVRAYKEFEEKFTKSNK</sequence>
<dbReference type="EMBL" id="CP042652">
    <property type="protein sequence ID" value="QKE27480.1"/>
    <property type="molecule type" value="Genomic_DNA"/>
</dbReference>
<dbReference type="AlphaFoldDB" id="A0A6M8EAN9"/>
<organism evidence="2 3">
    <name type="scientific">Arcobacter acticola</name>
    <dbReference type="NCBI Taxonomy" id="1849015"/>
    <lineage>
        <taxon>Bacteria</taxon>
        <taxon>Pseudomonadati</taxon>
        <taxon>Campylobacterota</taxon>
        <taxon>Epsilonproteobacteria</taxon>
        <taxon>Campylobacterales</taxon>
        <taxon>Arcobacteraceae</taxon>
        <taxon>Arcobacter</taxon>
    </lineage>
</organism>
<evidence type="ECO:0000313" key="3">
    <source>
        <dbReference type="Proteomes" id="UP000503483"/>
    </source>
</evidence>